<dbReference type="Pfam" id="PF13432">
    <property type="entry name" value="TPR_16"/>
    <property type="match status" value="1"/>
</dbReference>
<keyword evidence="1" id="KW-0802">TPR repeat</keyword>
<name>M2YFU5_9PROT</name>
<dbReference type="SMART" id="SM00028">
    <property type="entry name" value="TPR"/>
    <property type="match status" value="5"/>
</dbReference>
<dbReference type="eggNOG" id="COG0457">
    <property type="taxonomic scope" value="Bacteria"/>
</dbReference>
<dbReference type="PANTHER" id="PTHR12558:SF13">
    <property type="entry name" value="CELL DIVISION CYCLE PROTEIN 27 HOMOLOG"/>
    <property type="match status" value="1"/>
</dbReference>
<accession>M2YFU5</accession>
<comment type="caution">
    <text evidence="2">The sequence shown here is derived from an EMBL/GenBank/DDBJ whole genome shotgun (WGS) entry which is preliminary data.</text>
</comment>
<dbReference type="AlphaFoldDB" id="M2YFU5"/>
<feature type="repeat" description="TPR" evidence="1">
    <location>
        <begin position="109"/>
        <end position="142"/>
    </location>
</feature>
<dbReference type="STRING" id="1244869.H261_00465"/>
<evidence type="ECO:0000313" key="2">
    <source>
        <dbReference type="EMBL" id="EME72006.1"/>
    </source>
</evidence>
<gene>
    <name evidence="2" type="ORF">H261_00465</name>
</gene>
<dbReference type="InterPro" id="IPR019734">
    <property type="entry name" value="TPR_rpt"/>
</dbReference>
<evidence type="ECO:0000256" key="1">
    <source>
        <dbReference type="PROSITE-ProRule" id="PRU00339"/>
    </source>
</evidence>
<proteinExistence type="predicted"/>
<keyword evidence="3" id="KW-1185">Reference proteome</keyword>
<dbReference type="EMBL" id="AONQ01000001">
    <property type="protein sequence ID" value="EME72006.1"/>
    <property type="molecule type" value="Genomic_DNA"/>
</dbReference>
<feature type="repeat" description="TPR" evidence="1">
    <location>
        <begin position="41"/>
        <end position="74"/>
    </location>
</feature>
<dbReference type="SUPFAM" id="SSF48452">
    <property type="entry name" value="TPR-like"/>
    <property type="match status" value="1"/>
</dbReference>
<dbReference type="Gene3D" id="1.25.40.10">
    <property type="entry name" value="Tetratricopeptide repeat domain"/>
    <property type="match status" value="1"/>
</dbReference>
<organism evidence="2 3">
    <name type="scientific">Paramagnetospirillum caucaseum</name>
    <dbReference type="NCBI Taxonomy" id="1244869"/>
    <lineage>
        <taxon>Bacteria</taxon>
        <taxon>Pseudomonadati</taxon>
        <taxon>Pseudomonadota</taxon>
        <taxon>Alphaproteobacteria</taxon>
        <taxon>Rhodospirillales</taxon>
        <taxon>Magnetospirillaceae</taxon>
        <taxon>Paramagnetospirillum</taxon>
    </lineage>
</organism>
<dbReference type="InterPro" id="IPR011990">
    <property type="entry name" value="TPR-like_helical_dom_sf"/>
</dbReference>
<dbReference type="OrthoDB" id="9815847at2"/>
<dbReference type="Proteomes" id="UP000011744">
    <property type="component" value="Unassembled WGS sequence"/>
</dbReference>
<dbReference type="PANTHER" id="PTHR12558">
    <property type="entry name" value="CELL DIVISION CYCLE 16,23,27"/>
    <property type="match status" value="1"/>
</dbReference>
<feature type="repeat" description="TPR" evidence="1">
    <location>
        <begin position="75"/>
        <end position="108"/>
    </location>
</feature>
<evidence type="ECO:0000313" key="3">
    <source>
        <dbReference type="Proteomes" id="UP000011744"/>
    </source>
</evidence>
<dbReference type="RefSeq" id="WP_008613095.1">
    <property type="nucleotide sequence ID" value="NZ_AONQ01000001.1"/>
</dbReference>
<dbReference type="Pfam" id="PF13181">
    <property type="entry name" value="TPR_8"/>
    <property type="match status" value="1"/>
</dbReference>
<sequence>MKKGFELWFCHKMAILCLLTRRHDMAVHYWERARGIAPHDARIVSSIAHTRAEQGRAAEAAALFRQSLDLDPAQPATWFNLGFLLEEAGDSAEAAAAFRRAVELDGKLDRAWYGLALALIKSGQVEEAVTALKRNTELQPMSPYGWYQLAHAYLRLGQRDKAEGVVHRLARFEPKVALQLEQETGIKAGVNLPTGRF</sequence>
<dbReference type="PROSITE" id="PS50005">
    <property type="entry name" value="TPR"/>
    <property type="match status" value="3"/>
</dbReference>
<dbReference type="Pfam" id="PF14559">
    <property type="entry name" value="TPR_19"/>
    <property type="match status" value="1"/>
</dbReference>
<reference evidence="2 3" key="1">
    <citation type="journal article" date="2014" name="Genome Announc.">
        <title>Draft Genome Sequence of Magnetospirillum sp. Strain SO-1, a Freshwater Magnetotactic Bacterium Isolated from the Ol'khovka River, Russia.</title>
        <authorList>
            <person name="Grouzdev D.S."/>
            <person name="Dziuba M.V."/>
            <person name="Sukhacheva M.S."/>
            <person name="Mardanov A.V."/>
            <person name="Beletskiy A.V."/>
            <person name="Kuznetsov B.B."/>
            <person name="Skryabin K.G."/>
        </authorList>
    </citation>
    <scope>NUCLEOTIDE SEQUENCE [LARGE SCALE GENOMIC DNA]</scope>
    <source>
        <strain evidence="2 3">SO-1</strain>
    </source>
</reference>
<protein>
    <submittedName>
        <fullName evidence="2">Tfp pilus assembly protein PilF-like protein</fullName>
    </submittedName>
</protein>
<dbReference type="PATRIC" id="fig|1244869.3.peg.90"/>